<reference evidence="2 3" key="1">
    <citation type="journal article" date="2009" name="PLoS Genet.">
        <title>Genomic analysis of the basal lineage fungus Rhizopus oryzae reveals a whole-genome duplication.</title>
        <authorList>
            <person name="Ma L.-J."/>
            <person name="Ibrahim A.S."/>
            <person name="Skory C."/>
            <person name="Grabherr M.G."/>
            <person name="Burger G."/>
            <person name="Butler M."/>
            <person name="Elias M."/>
            <person name="Idnurm A."/>
            <person name="Lang B.F."/>
            <person name="Sone T."/>
            <person name="Abe A."/>
            <person name="Calvo S.E."/>
            <person name="Corrochano L.M."/>
            <person name="Engels R."/>
            <person name="Fu J."/>
            <person name="Hansberg W."/>
            <person name="Kim J.-M."/>
            <person name="Kodira C.D."/>
            <person name="Koehrsen M.J."/>
            <person name="Liu B."/>
            <person name="Miranda-Saavedra D."/>
            <person name="O'Leary S."/>
            <person name="Ortiz-Castellanos L."/>
            <person name="Poulter R."/>
            <person name="Rodriguez-Romero J."/>
            <person name="Ruiz-Herrera J."/>
            <person name="Shen Y.-Q."/>
            <person name="Zeng Q."/>
            <person name="Galagan J."/>
            <person name="Birren B.W."/>
            <person name="Cuomo C.A."/>
            <person name="Wickes B.L."/>
        </authorList>
    </citation>
    <scope>NUCLEOTIDE SEQUENCE [LARGE SCALE GENOMIC DNA]</scope>
    <source>
        <strain evidence="3">RA 99-880 / ATCC MYA-4621 / FGSC 9543 / NRRL 43880</strain>
    </source>
</reference>
<evidence type="ECO:0000256" key="1">
    <source>
        <dbReference type="SAM" id="Coils"/>
    </source>
</evidence>
<dbReference type="RefSeq" id="XP_067518085.1">
    <property type="nucleotide sequence ID" value="XM_067661984.1"/>
</dbReference>
<dbReference type="Proteomes" id="UP000009138">
    <property type="component" value="Unassembled WGS sequence"/>
</dbReference>
<sequence>MKIEYDGKIQVYEKYEKGGFFDTIIPEPQPVELSDSESSVTDFQLGNVSKYKSLRKKAMRERRKITEAAEELGKQRAQLNVN</sequence>
<dbReference type="AlphaFoldDB" id="I1C2K9"/>
<organism evidence="2 3">
    <name type="scientific">Rhizopus delemar (strain RA 99-880 / ATCC MYA-4621 / FGSC 9543 / NRRL 43880)</name>
    <name type="common">Mucormycosis agent</name>
    <name type="synonym">Rhizopus arrhizus var. delemar</name>
    <dbReference type="NCBI Taxonomy" id="246409"/>
    <lineage>
        <taxon>Eukaryota</taxon>
        <taxon>Fungi</taxon>
        <taxon>Fungi incertae sedis</taxon>
        <taxon>Mucoromycota</taxon>
        <taxon>Mucoromycotina</taxon>
        <taxon>Mucoromycetes</taxon>
        <taxon>Mucorales</taxon>
        <taxon>Mucorineae</taxon>
        <taxon>Rhizopodaceae</taxon>
        <taxon>Rhizopus</taxon>
    </lineage>
</organism>
<dbReference type="OMA" id="RIMRDRR"/>
<name>I1C2K9_RHIO9</name>
<dbReference type="VEuPathDB" id="FungiDB:RO3G_07394"/>
<protein>
    <submittedName>
        <fullName evidence="2">Uncharacterized protein</fullName>
    </submittedName>
</protein>
<evidence type="ECO:0000313" key="3">
    <source>
        <dbReference type="Proteomes" id="UP000009138"/>
    </source>
</evidence>
<dbReference type="InParanoid" id="I1C2K9"/>
<feature type="coiled-coil region" evidence="1">
    <location>
        <begin position="51"/>
        <end position="82"/>
    </location>
</feature>
<dbReference type="EMBL" id="CH476736">
    <property type="protein sequence ID" value="EIE82689.1"/>
    <property type="molecule type" value="Genomic_DNA"/>
</dbReference>
<evidence type="ECO:0000313" key="2">
    <source>
        <dbReference type="EMBL" id="EIE82689.1"/>
    </source>
</evidence>
<dbReference type="STRING" id="246409.I1C2K9"/>
<dbReference type="OrthoDB" id="312015at2759"/>
<proteinExistence type="predicted"/>
<keyword evidence="1" id="KW-0175">Coiled coil</keyword>
<gene>
    <name evidence="2" type="ORF">RO3G_07394</name>
</gene>
<dbReference type="GeneID" id="93614365"/>
<accession>I1C2K9</accession>
<keyword evidence="3" id="KW-1185">Reference proteome</keyword>